<gene>
    <name evidence="10" type="ORF">K493DRAFT_296188</name>
</gene>
<dbReference type="OrthoDB" id="2193432at2759"/>
<dbReference type="InterPro" id="IPR037794">
    <property type="entry name" value="TAF12"/>
</dbReference>
<dbReference type="GO" id="GO:0005669">
    <property type="term" value="C:transcription factor TFIID complex"/>
    <property type="evidence" value="ECO:0007669"/>
    <property type="project" value="InterPro"/>
</dbReference>
<keyword evidence="5" id="KW-0539">Nucleus</keyword>
<dbReference type="PANTHER" id="PTHR12264:SF21">
    <property type="entry name" value="TRANSCRIPTION INITIATION FACTOR TFIID SUBUNIT 12"/>
    <property type="match status" value="1"/>
</dbReference>
<feature type="compositionally biased region" description="Low complexity" evidence="8">
    <location>
        <begin position="1"/>
        <end position="19"/>
    </location>
</feature>
<dbReference type="Gene3D" id="1.10.20.10">
    <property type="entry name" value="Histone, subunit A"/>
    <property type="match status" value="1"/>
</dbReference>
<evidence type="ECO:0000256" key="3">
    <source>
        <dbReference type="ARBA" id="ARBA00023015"/>
    </source>
</evidence>
<dbReference type="GO" id="GO:0003677">
    <property type="term" value="F:DNA binding"/>
    <property type="evidence" value="ECO:0007669"/>
    <property type="project" value="TreeGrafter"/>
</dbReference>
<evidence type="ECO:0000256" key="5">
    <source>
        <dbReference type="ARBA" id="ARBA00023242"/>
    </source>
</evidence>
<dbReference type="GO" id="GO:0017025">
    <property type="term" value="F:TBP-class protein binding"/>
    <property type="evidence" value="ECO:0007669"/>
    <property type="project" value="TreeGrafter"/>
</dbReference>
<reference evidence="10 11" key="1">
    <citation type="submission" date="2016-07" db="EMBL/GenBank/DDBJ databases">
        <title>Pervasive Adenine N6-methylation of Active Genes in Fungi.</title>
        <authorList>
            <consortium name="DOE Joint Genome Institute"/>
            <person name="Mondo S.J."/>
            <person name="Dannebaum R.O."/>
            <person name="Kuo R.C."/>
            <person name="Labutti K."/>
            <person name="Haridas S."/>
            <person name="Kuo A."/>
            <person name="Salamov A."/>
            <person name="Ahrendt S.R."/>
            <person name="Lipzen A."/>
            <person name="Sullivan W."/>
            <person name="Andreopoulos W.B."/>
            <person name="Clum A."/>
            <person name="Lindquist E."/>
            <person name="Daum C."/>
            <person name="Ramamoorthy G.K."/>
            <person name="Gryganskyi A."/>
            <person name="Culley D."/>
            <person name="Magnuson J.K."/>
            <person name="James T.Y."/>
            <person name="O'Malley M.A."/>
            <person name="Stajich J.E."/>
            <person name="Spatafora J.W."/>
            <person name="Visel A."/>
            <person name="Grigoriev I.V."/>
        </authorList>
    </citation>
    <scope>NUCLEOTIDE SEQUENCE [LARGE SCALE GENOMIC DNA]</scope>
    <source>
        <strain evidence="10 11">CBS 931.73</strain>
    </source>
</reference>
<name>A0A1Y1Z8H1_9FUNG</name>
<evidence type="ECO:0000256" key="2">
    <source>
        <dbReference type="ARBA" id="ARBA00007530"/>
    </source>
</evidence>
<dbReference type="Pfam" id="PF03847">
    <property type="entry name" value="TFIID_20kDa"/>
    <property type="match status" value="1"/>
</dbReference>
<feature type="region of interest" description="Disordered" evidence="8">
    <location>
        <begin position="1"/>
        <end position="30"/>
    </location>
</feature>
<evidence type="ECO:0000256" key="6">
    <source>
        <dbReference type="ARBA" id="ARBA00075089"/>
    </source>
</evidence>
<keyword evidence="11" id="KW-1185">Reference proteome</keyword>
<dbReference type="InterPro" id="IPR003228">
    <property type="entry name" value="TFIID_TAF12_dom"/>
</dbReference>
<keyword evidence="3" id="KW-0805">Transcription regulation</keyword>
<comment type="similarity">
    <text evidence="2">Belongs to the TAF12 family.</text>
</comment>
<evidence type="ECO:0000259" key="9">
    <source>
        <dbReference type="Pfam" id="PF03847"/>
    </source>
</evidence>
<feature type="compositionally biased region" description="Polar residues" evidence="8">
    <location>
        <begin position="20"/>
        <end position="30"/>
    </location>
</feature>
<dbReference type="InParanoid" id="A0A1Y1Z8H1"/>
<evidence type="ECO:0000256" key="1">
    <source>
        <dbReference type="ARBA" id="ARBA00004123"/>
    </source>
</evidence>
<dbReference type="SUPFAM" id="SSF47113">
    <property type="entry name" value="Histone-fold"/>
    <property type="match status" value="1"/>
</dbReference>
<dbReference type="AlphaFoldDB" id="A0A1Y1Z8H1"/>
<dbReference type="InterPro" id="IPR009072">
    <property type="entry name" value="Histone-fold"/>
</dbReference>
<dbReference type="PANTHER" id="PTHR12264">
    <property type="entry name" value="TRANSCRIPTION INITIATION FACTOR TFIID SUBUNIT 12"/>
    <property type="match status" value="1"/>
</dbReference>
<dbReference type="GO" id="GO:0046982">
    <property type="term" value="F:protein heterodimerization activity"/>
    <property type="evidence" value="ECO:0007669"/>
    <property type="project" value="InterPro"/>
</dbReference>
<evidence type="ECO:0000256" key="4">
    <source>
        <dbReference type="ARBA" id="ARBA00023163"/>
    </source>
</evidence>
<dbReference type="Proteomes" id="UP000193498">
    <property type="component" value="Unassembled WGS sequence"/>
</dbReference>
<dbReference type="FunFam" id="1.10.20.10:FF:000011">
    <property type="entry name" value="Transcription initiation factor TFIID subunit 12"/>
    <property type="match status" value="1"/>
</dbReference>
<comment type="caution">
    <text evidence="10">The sequence shown here is derived from an EMBL/GenBank/DDBJ whole genome shotgun (WGS) entry which is preliminary data.</text>
</comment>
<feature type="region of interest" description="Disordered" evidence="8">
    <location>
        <begin position="160"/>
        <end position="180"/>
    </location>
</feature>
<evidence type="ECO:0000256" key="7">
    <source>
        <dbReference type="ARBA" id="ARBA00093657"/>
    </source>
</evidence>
<feature type="domain" description="Transcription initiation factor TFIID subunit 12" evidence="9">
    <location>
        <begin position="49"/>
        <end position="116"/>
    </location>
</feature>
<sequence>MAKAATPIPKPIAPTAAPTQYSNGLSLPGTPTSLRPTPLDIENNGQLLSKRKIQELVGQIDPNERLESEVEDILLEVADEFIESVTNFACRLAKHRKSNTLEVKDLQLHLERNWNIRIPGFASDDIRSLRKPNIPASHQQKTNAINTAKAQAALGIIPAAPNTSAPTVNTTGGTQNIKKE</sequence>
<protein>
    <recommendedName>
        <fullName evidence="6">TBP-associated factor 12</fullName>
    </recommendedName>
    <alternativeName>
        <fullName evidence="7">Transcription initiation factor TFIID subunit 12</fullName>
    </alternativeName>
</protein>
<keyword evidence="4" id="KW-0804">Transcription</keyword>
<dbReference type="GO" id="GO:0051123">
    <property type="term" value="P:RNA polymerase II preinitiation complex assembly"/>
    <property type="evidence" value="ECO:0007669"/>
    <property type="project" value="TreeGrafter"/>
</dbReference>
<accession>A0A1Y1Z8H1</accession>
<proteinExistence type="inferred from homology"/>
<feature type="compositionally biased region" description="Polar residues" evidence="8">
    <location>
        <begin position="161"/>
        <end position="180"/>
    </location>
</feature>
<dbReference type="GO" id="GO:0000124">
    <property type="term" value="C:SAGA complex"/>
    <property type="evidence" value="ECO:0007669"/>
    <property type="project" value="InterPro"/>
</dbReference>
<dbReference type="CDD" id="cd07981">
    <property type="entry name" value="HFD_TAF12"/>
    <property type="match status" value="1"/>
</dbReference>
<dbReference type="STRING" id="1314790.A0A1Y1Z8H1"/>
<evidence type="ECO:0000313" key="11">
    <source>
        <dbReference type="Proteomes" id="UP000193498"/>
    </source>
</evidence>
<organism evidence="10 11">
    <name type="scientific">Basidiobolus meristosporus CBS 931.73</name>
    <dbReference type="NCBI Taxonomy" id="1314790"/>
    <lineage>
        <taxon>Eukaryota</taxon>
        <taxon>Fungi</taxon>
        <taxon>Fungi incertae sedis</taxon>
        <taxon>Zoopagomycota</taxon>
        <taxon>Entomophthoromycotina</taxon>
        <taxon>Basidiobolomycetes</taxon>
        <taxon>Basidiobolales</taxon>
        <taxon>Basidiobolaceae</taxon>
        <taxon>Basidiobolus</taxon>
    </lineage>
</organism>
<evidence type="ECO:0000313" key="10">
    <source>
        <dbReference type="EMBL" id="ORY06115.1"/>
    </source>
</evidence>
<evidence type="ECO:0000256" key="8">
    <source>
        <dbReference type="SAM" id="MobiDB-lite"/>
    </source>
</evidence>
<comment type="subcellular location">
    <subcellularLocation>
        <location evidence="1">Nucleus</location>
    </subcellularLocation>
</comment>
<dbReference type="EMBL" id="MCFE01000019">
    <property type="protein sequence ID" value="ORY06115.1"/>
    <property type="molecule type" value="Genomic_DNA"/>
</dbReference>